<gene>
    <name evidence="2" type="ORF">CVT26_013855</name>
</gene>
<evidence type="ECO:0000313" key="2">
    <source>
        <dbReference type="EMBL" id="PPQ70390.1"/>
    </source>
</evidence>
<dbReference type="OrthoDB" id="2831072at2759"/>
<dbReference type="InParanoid" id="A0A409VVY4"/>
<accession>A0A409VVY4</accession>
<reference evidence="2 3" key="1">
    <citation type="journal article" date="2018" name="Evol. Lett.">
        <title>Horizontal gene cluster transfer increased hallucinogenic mushroom diversity.</title>
        <authorList>
            <person name="Reynolds H.T."/>
            <person name="Vijayakumar V."/>
            <person name="Gluck-Thaler E."/>
            <person name="Korotkin H.B."/>
            <person name="Matheny P.B."/>
            <person name="Slot J.C."/>
        </authorList>
    </citation>
    <scope>NUCLEOTIDE SEQUENCE [LARGE SCALE GENOMIC DNA]</scope>
    <source>
        <strain evidence="2 3">SRW20</strain>
    </source>
</reference>
<protein>
    <submittedName>
        <fullName evidence="2">Uncharacterized protein</fullName>
    </submittedName>
</protein>
<sequence length="134" mass="14972">MRIVQSGENADQHSIGVSQTMNIFFNHPAPSALPVMLPTEYLTLHVTRGCKIRLVSRSISTQGDMGCCKCEASRPSLYNLLTLRQVWDVEKHRLVLTATQIQMMPSTGRKKTQAERANTQNLPVSNASCPYRRG</sequence>
<keyword evidence="3" id="KW-1185">Reference proteome</keyword>
<dbReference type="Proteomes" id="UP000284706">
    <property type="component" value="Unassembled WGS sequence"/>
</dbReference>
<feature type="compositionally biased region" description="Polar residues" evidence="1">
    <location>
        <begin position="115"/>
        <end position="128"/>
    </location>
</feature>
<evidence type="ECO:0000256" key="1">
    <source>
        <dbReference type="SAM" id="MobiDB-lite"/>
    </source>
</evidence>
<dbReference type="EMBL" id="NHYE01005543">
    <property type="protein sequence ID" value="PPQ70390.1"/>
    <property type="molecule type" value="Genomic_DNA"/>
</dbReference>
<dbReference type="STRING" id="231916.A0A409VVY4"/>
<proteinExistence type="predicted"/>
<dbReference type="AlphaFoldDB" id="A0A409VVY4"/>
<comment type="caution">
    <text evidence="2">The sequence shown here is derived from an EMBL/GenBank/DDBJ whole genome shotgun (WGS) entry which is preliminary data.</text>
</comment>
<name>A0A409VVY4_9AGAR</name>
<evidence type="ECO:0000313" key="3">
    <source>
        <dbReference type="Proteomes" id="UP000284706"/>
    </source>
</evidence>
<organism evidence="2 3">
    <name type="scientific">Gymnopilus dilepis</name>
    <dbReference type="NCBI Taxonomy" id="231916"/>
    <lineage>
        <taxon>Eukaryota</taxon>
        <taxon>Fungi</taxon>
        <taxon>Dikarya</taxon>
        <taxon>Basidiomycota</taxon>
        <taxon>Agaricomycotina</taxon>
        <taxon>Agaricomycetes</taxon>
        <taxon>Agaricomycetidae</taxon>
        <taxon>Agaricales</taxon>
        <taxon>Agaricineae</taxon>
        <taxon>Hymenogastraceae</taxon>
        <taxon>Gymnopilus</taxon>
    </lineage>
</organism>
<feature type="region of interest" description="Disordered" evidence="1">
    <location>
        <begin position="105"/>
        <end position="134"/>
    </location>
</feature>